<evidence type="ECO:0000259" key="1">
    <source>
        <dbReference type="Pfam" id="PF00534"/>
    </source>
</evidence>
<evidence type="ECO:0000313" key="2">
    <source>
        <dbReference type="EMBL" id="NEU67443.1"/>
    </source>
</evidence>
<gene>
    <name evidence="2" type="ORF">GK091_11170</name>
</gene>
<dbReference type="AlphaFoldDB" id="A0A6M0IKH3"/>
<keyword evidence="2" id="KW-0808">Transferase</keyword>
<dbReference type="Gene3D" id="3.40.50.2000">
    <property type="entry name" value="Glycogen Phosphorylase B"/>
    <property type="match status" value="1"/>
</dbReference>
<sequence>MRKIIISHPTGNANVRATTNYFAQVDILANYHTTIALFNNDPLDRLGKIQYLSEIKRRRYDQIIKLFTITHPFREFARLLLSKTRFRNLIQNEHSFFSIDSVYKNLDKSVAKSLRRSLASGPKSVYAYDDGALFSFREAKRLGIPCLFDLPTGHWRAAKRLLEVERERWPDWIATMPSYKDSPEKLANKDEELSLADQIFVASQFTAQTLHEFPGLLAPVHVIPYGFPPVCTPKTYWDTFDKNKLKLLFVGKLSQQKGIADLFAAVEGLTKQVTLTVVGNKVTNDCPALDKALLRHKWIPSLPHPEILQLMREHDVLVFPSLFDGFGLVITEAMSQGTPVIASNRCAGPDLIEHGQNGWLVEAASIQSLRTAIENLLSDPKQIGKAGKAALETARKRPWAVYGRELVEAIESKYIAKPIL</sequence>
<dbReference type="Pfam" id="PF00534">
    <property type="entry name" value="Glycos_transf_1"/>
    <property type="match status" value="1"/>
</dbReference>
<name>A0A6M0IKH3_9BACT</name>
<organism evidence="2 3">
    <name type="scientific">Spirosoma agri</name>
    <dbReference type="NCBI Taxonomy" id="1987381"/>
    <lineage>
        <taxon>Bacteria</taxon>
        <taxon>Pseudomonadati</taxon>
        <taxon>Bacteroidota</taxon>
        <taxon>Cytophagia</taxon>
        <taxon>Cytophagales</taxon>
        <taxon>Cytophagaceae</taxon>
        <taxon>Spirosoma</taxon>
    </lineage>
</organism>
<feature type="domain" description="Glycosyl transferase family 1" evidence="1">
    <location>
        <begin position="240"/>
        <end position="390"/>
    </location>
</feature>
<dbReference type="PANTHER" id="PTHR12526">
    <property type="entry name" value="GLYCOSYLTRANSFERASE"/>
    <property type="match status" value="1"/>
</dbReference>
<proteinExistence type="predicted"/>
<comment type="caution">
    <text evidence="2">The sequence shown here is derived from an EMBL/GenBank/DDBJ whole genome shotgun (WGS) entry which is preliminary data.</text>
</comment>
<accession>A0A6M0IKH3</accession>
<dbReference type="SUPFAM" id="SSF53756">
    <property type="entry name" value="UDP-Glycosyltransferase/glycogen phosphorylase"/>
    <property type="match status" value="1"/>
</dbReference>
<dbReference type="CDD" id="cd03801">
    <property type="entry name" value="GT4_PimA-like"/>
    <property type="match status" value="1"/>
</dbReference>
<evidence type="ECO:0000313" key="3">
    <source>
        <dbReference type="Proteomes" id="UP000477386"/>
    </source>
</evidence>
<keyword evidence="3" id="KW-1185">Reference proteome</keyword>
<dbReference type="RefSeq" id="WP_164037432.1">
    <property type="nucleotide sequence ID" value="NZ_JAAGNZ010000001.1"/>
</dbReference>
<dbReference type="EMBL" id="JAAGNZ010000001">
    <property type="protein sequence ID" value="NEU67443.1"/>
    <property type="molecule type" value="Genomic_DNA"/>
</dbReference>
<dbReference type="GO" id="GO:0016757">
    <property type="term" value="F:glycosyltransferase activity"/>
    <property type="evidence" value="ECO:0007669"/>
    <property type="project" value="InterPro"/>
</dbReference>
<dbReference type="Proteomes" id="UP000477386">
    <property type="component" value="Unassembled WGS sequence"/>
</dbReference>
<reference evidence="2 3" key="1">
    <citation type="submission" date="2020-02" db="EMBL/GenBank/DDBJ databases">
        <title>Draft genome sequence of two Spirosoma agri KCTC 52727 and Spirosoma terrae KCTC 52035.</title>
        <authorList>
            <person name="Rojas J."/>
            <person name="Ambika Manirajan B."/>
            <person name="Ratering S."/>
            <person name="Suarez C."/>
            <person name="Schnell S."/>
        </authorList>
    </citation>
    <scope>NUCLEOTIDE SEQUENCE [LARGE SCALE GENOMIC DNA]</scope>
    <source>
        <strain evidence="2 3">KCTC 52727</strain>
    </source>
</reference>
<dbReference type="InterPro" id="IPR001296">
    <property type="entry name" value="Glyco_trans_1"/>
</dbReference>
<protein>
    <submittedName>
        <fullName evidence="2">Glycosyltransferase family 4 protein</fullName>
    </submittedName>
</protein>